<keyword evidence="1" id="KW-1133">Transmembrane helix</keyword>
<dbReference type="EMBL" id="CP071503">
    <property type="protein sequence ID" value="QSX32305.1"/>
    <property type="molecule type" value="Genomic_DNA"/>
</dbReference>
<dbReference type="Proteomes" id="UP000662770">
    <property type="component" value="Chromosome"/>
</dbReference>
<feature type="transmembrane region" description="Helical" evidence="1">
    <location>
        <begin position="6"/>
        <end position="26"/>
    </location>
</feature>
<organism evidence="2 3">
    <name type="scientific">Shewanella avicenniae</name>
    <dbReference type="NCBI Taxonomy" id="2814294"/>
    <lineage>
        <taxon>Bacteria</taxon>
        <taxon>Pseudomonadati</taxon>
        <taxon>Pseudomonadota</taxon>
        <taxon>Gammaproteobacteria</taxon>
        <taxon>Alteromonadales</taxon>
        <taxon>Shewanellaceae</taxon>
        <taxon>Shewanella</taxon>
    </lineage>
</organism>
<dbReference type="RefSeq" id="WP_207353550.1">
    <property type="nucleotide sequence ID" value="NZ_CP071503.1"/>
</dbReference>
<feature type="transmembrane region" description="Helical" evidence="1">
    <location>
        <begin position="38"/>
        <end position="57"/>
    </location>
</feature>
<proteinExistence type="predicted"/>
<name>A0ABX7QMT2_9GAMM</name>
<accession>A0ABX7QMT2</accession>
<evidence type="ECO:0000313" key="3">
    <source>
        <dbReference type="Proteomes" id="UP000662770"/>
    </source>
</evidence>
<reference evidence="2 3" key="1">
    <citation type="submission" date="2021-03" db="EMBL/GenBank/DDBJ databases">
        <title>Novel species identification of genus Shewanella.</title>
        <authorList>
            <person name="Liu G."/>
            <person name="Zhang Q."/>
        </authorList>
    </citation>
    <scope>NUCLEOTIDE SEQUENCE [LARGE SCALE GENOMIC DNA]</scope>
    <source>
        <strain evidence="2 3">FJAT-51800</strain>
    </source>
</reference>
<keyword evidence="3" id="KW-1185">Reference proteome</keyword>
<keyword evidence="1" id="KW-0472">Membrane</keyword>
<evidence type="ECO:0000256" key="1">
    <source>
        <dbReference type="SAM" id="Phobius"/>
    </source>
</evidence>
<evidence type="ECO:0000313" key="2">
    <source>
        <dbReference type="EMBL" id="QSX32305.1"/>
    </source>
</evidence>
<protein>
    <recommendedName>
        <fullName evidence="4">DUF1761 domain-containing protein</fullName>
    </recommendedName>
</protein>
<keyword evidence="1" id="KW-0812">Transmembrane</keyword>
<gene>
    <name evidence="2" type="ORF">JYB87_11015</name>
</gene>
<evidence type="ECO:0008006" key="4">
    <source>
        <dbReference type="Google" id="ProtNLM"/>
    </source>
</evidence>
<feature type="transmembrane region" description="Helical" evidence="1">
    <location>
        <begin position="69"/>
        <end position="92"/>
    </location>
</feature>
<feature type="transmembrane region" description="Helical" evidence="1">
    <location>
        <begin position="104"/>
        <end position="124"/>
    </location>
</feature>
<sequence>MFWQIWFWLLVALFVLPFPFKIYEYATGKDDSPLEVKVEEMANLLFSAIGLIGYYGYIQQQSYLSPTFWEVWLVVGILWSLLSLFWSPKLAYGTQIHGARRMRWLMAISTLIVLPLYIAVYRYAF</sequence>